<dbReference type="AlphaFoldDB" id="A0A450TKY8"/>
<organism evidence="1">
    <name type="scientific">Candidatus Kentrum sp. FW</name>
    <dbReference type="NCBI Taxonomy" id="2126338"/>
    <lineage>
        <taxon>Bacteria</taxon>
        <taxon>Pseudomonadati</taxon>
        <taxon>Pseudomonadota</taxon>
        <taxon>Gammaproteobacteria</taxon>
        <taxon>Candidatus Kentrum</taxon>
    </lineage>
</organism>
<accession>A0A450TKY8</accession>
<dbReference type="EMBL" id="CAADFD010000143">
    <property type="protein sequence ID" value="VFJ68332.1"/>
    <property type="molecule type" value="Genomic_DNA"/>
</dbReference>
<sequence length="230" mass="25416">MVGEVLATAEWLPDRGSHYATAIQIIDPARLCNPNDLNDLMDTDRLRAGIELDRHGTPKAYHIRQALPGDYWMRMAPYTWKRVPRETAWGRRQVLHVFEPERPGQTRGKSGIAAILAKSKTLERFQDVNLEAAIVNAMYAAVIESEFDHAQVAEALGTVKEGSELASAILTAMAEYHSAGTVRFDGVKIPHLYPGEDLSYFVCNFPGTVVQTEESVACGKNCTRGNIVSS</sequence>
<dbReference type="GO" id="GO:0005198">
    <property type="term" value="F:structural molecule activity"/>
    <property type="evidence" value="ECO:0007669"/>
    <property type="project" value="InterPro"/>
</dbReference>
<dbReference type="GO" id="GO:0019068">
    <property type="term" value="P:virion assembly"/>
    <property type="evidence" value="ECO:0007669"/>
    <property type="project" value="InterPro"/>
</dbReference>
<protein>
    <submittedName>
        <fullName evidence="1">Phage portal protein, lambda family</fullName>
    </submittedName>
</protein>
<name>A0A450TKY8_9GAMM</name>
<proteinExistence type="predicted"/>
<dbReference type="InterPro" id="IPR006429">
    <property type="entry name" value="Phage_lambda_portal"/>
</dbReference>
<evidence type="ECO:0000313" key="1">
    <source>
        <dbReference type="EMBL" id="VFJ68332.1"/>
    </source>
</evidence>
<reference evidence="1" key="1">
    <citation type="submission" date="2019-02" db="EMBL/GenBank/DDBJ databases">
        <authorList>
            <person name="Gruber-Vodicka R. H."/>
            <person name="Seah K. B. B."/>
        </authorList>
    </citation>
    <scope>NUCLEOTIDE SEQUENCE</scope>
    <source>
        <strain evidence="1">BECK_BZ106</strain>
    </source>
</reference>
<gene>
    <name evidence="1" type="ORF">BECKFW1821B_GA0114236_11433</name>
</gene>
<dbReference type="Pfam" id="PF05136">
    <property type="entry name" value="Phage_portal_2"/>
    <property type="match status" value="1"/>
</dbReference>